<keyword evidence="7" id="KW-0762">Sugar transport</keyword>
<evidence type="ECO:0000313" key="14">
    <source>
        <dbReference type="EMBL" id="KAL3664321.1"/>
    </source>
</evidence>
<feature type="transmembrane region" description="Helical" evidence="13">
    <location>
        <begin position="167"/>
        <end position="185"/>
    </location>
</feature>
<feature type="transmembrane region" description="Helical" evidence="13">
    <location>
        <begin position="191"/>
        <end position="211"/>
    </location>
</feature>
<dbReference type="GO" id="GO:0005886">
    <property type="term" value="C:plasma membrane"/>
    <property type="evidence" value="ECO:0007669"/>
    <property type="project" value="UniProtKB-SubCell"/>
</dbReference>
<keyword evidence="6" id="KW-1003">Cell membrane</keyword>
<reference evidence="14 15" key="1">
    <citation type="submission" date="2024-09" db="EMBL/GenBank/DDBJ databases">
        <title>Genome sequencing and assembly of Phytophthora oleae, isolate VK10A, causative agent of rot of olive drupes.</title>
        <authorList>
            <person name="Conti Taguali S."/>
            <person name="Riolo M."/>
            <person name="La Spada F."/>
            <person name="Cacciola S.O."/>
            <person name="Dionisio G."/>
        </authorList>
    </citation>
    <scope>NUCLEOTIDE SEQUENCE [LARGE SCALE GENOMIC DNA]</scope>
    <source>
        <strain evidence="14 15">VK10A</strain>
    </source>
</reference>
<name>A0ABD3FDE2_9STRA</name>
<keyword evidence="8 13" id="KW-0812">Transmembrane</keyword>
<dbReference type="PANTHER" id="PTHR10791">
    <property type="entry name" value="RAG1-ACTIVATING PROTEIN 1"/>
    <property type="match status" value="1"/>
</dbReference>
<dbReference type="PANTHER" id="PTHR10791:SF30">
    <property type="entry name" value="SUGAR TRANSPORTER SWEET1"/>
    <property type="match status" value="1"/>
</dbReference>
<feature type="transmembrane region" description="Helical" evidence="13">
    <location>
        <begin position="39"/>
        <end position="59"/>
    </location>
</feature>
<dbReference type="AlphaFoldDB" id="A0ABD3FDE2"/>
<dbReference type="FunFam" id="1.20.1280.290:FF:000004">
    <property type="entry name" value="Sugar transporter SWEET"/>
    <property type="match status" value="1"/>
</dbReference>
<dbReference type="EMBL" id="JBIMZQ010000024">
    <property type="protein sequence ID" value="KAL3664321.1"/>
    <property type="molecule type" value="Genomic_DNA"/>
</dbReference>
<dbReference type="Gene3D" id="1.20.1280.290">
    <property type="match status" value="2"/>
</dbReference>
<feature type="transmembrane region" description="Helical" evidence="13">
    <location>
        <begin position="65"/>
        <end position="86"/>
    </location>
</feature>
<dbReference type="Pfam" id="PF03083">
    <property type="entry name" value="MtN3_slv"/>
    <property type="match status" value="1"/>
</dbReference>
<gene>
    <name evidence="14" type="ORF">V7S43_010646</name>
</gene>
<evidence type="ECO:0000256" key="7">
    <source>
        <dbReference type="ARBA" id="ARBA00022597"/>
    </source>
</evidence>
<keyword evidence="11" id="KW-0333">Golgi apparatus</keyword>
<evidence type="ECO:0000256" key="10">
    <source>
        <dbReference type="ARBA" id="ARBA00022989"/>
    </source>
</evidence>
<comment type="subcellular location">
    <subcellularLocation>
        <location evidence="1">Cell membrane</location>
        <topology evidence="1">Multi-pass membrane protein</topology>
    </subcellularLocation>
    <subcellularLocation>
        <location evidence="2">Golgi apparatus membrane</location>
        <topology evidence="2">Multi-pass membrane protein</topology>
    </subcellularLocation>
</comment>
<keyword evidence="9" id="KW-0677">Repeat</keyword>
<keyword evidence="15" id="KW-1185">Reference proteome</keyword>
<comment type="similarity">
    <text evidence="3">Belongs to the SWEET sugar transporter family.</text>
</comment>
<evidence type="ECO:0000313" key="15">
    <source>
        <dbReference type="Proteomes" id="UP001632037"/>
    </source>
</evidence>
<dbReference type="FunFam" id="1.20.1280.290:FF:000007">
    <property type="entry name" value="Bidirectional sugar transporter SWEET7"/>
    <property type="match status" value="1"/>
</dbReference>
<keyword evidence="5" id="KW-0813">Transport</keyword>
<dbReference type="GO" id="GO:0000139">
    <property type="term" value="C:Golgi membrane"/>
    <property type="evidence" value="ECO:0007669"/>
    <property type="project" value="UniProtKB-SubCell"/>
</dbReference>
<evidence type="ECO:0000256" key="11">
    <source>
        <dbReference type="ARBA" id="ARBA00023034"/>
    </source>
</evidence>
<dbReference type="InterPro" id="IPR004316">
    <property type="entry name" value="SWEET_rpt"/>
</dbReference>
<evidence type="ECO:0000256" key="4">
    <source>
        <dbReference type="ARBA" id="ARBA00021741"/>
    </source>
</evidence>
<feature type="transmembrane region" description="Helical" evidence="13">
    <location>
        <begin position="98"/>
        <end position="122"/>
    </location>
</feature>
<protein>
    <recommendedName>
        <fullName evidence="4">Sugar transporter SWEET1</fullName>
    </recommendedName>
</protein>
<evidence type="ECO:0000256" key="3">
    <source>
        <dbReference type="ARBA" id="ARBA00007809"/>
    </source>
</evidence>
<proteinExistence type="inferred from homology"/>
<evidence type="ECO:0000256" key="13">
    <source>
        <dbReference type="SAM" id="Phobius"/>
    </source>
</evidence>
<evidence type="ECO:0000256" key="5">
    <source>
        <dbReference type="ARBA" id="ARBA00022448"/>
    </source>
</evidence>
<evidence type="ECO:0000256" key="8">
    <source>
        <dbReference type="ARBA" id="ARBA00022692"/>
    </source>
</evidence>
<keyword evidence="12 13" id="KW-0472">Membrane</keyword>
<evidence type="ECO:0000256" key="1">
    <source>
        <dbReference type="ARBA" id="ARBA00004651"/>
    </source>
</evidence>
<organism evidence="14 15">
    <name type="scientific">Phytophthora oleae</name>
    <dbReference type="NCBI Taxonomy" id="2107226"/>
    <lineage>
        <taxon>Eukaryota</taxon>
        <taxon>Sar</taxon>
        <taxon>Stramenopiles</taxon>
        <taxon>Oomycota</taxon>
        <taxon>Peronosporomycetes</taxon>
        <taxon>Peronosporales</taxon>
        <taxon>Peronosporaceae</taxon>
        <taxon>Phytophthora</taxon>
    </lineage>
</organism>
<accession>A0ABD3FDE2</accession>
<sequence length="274" mass="30616">MAAAVTVFKVVTLITTLLMRVSLFPDWNRWRKNRNTADMSVWPCVMIFANSYGSLYYAYAIENYLPLFATSMLGVAVGLFMTYSFYLWTTDRSEVVRIFQIALAVLIVVTTYDFLALCGVTGQSQHSTEITLGFIMIAFTTLMYASPMATIIRVVKTKTATSMPFTMGLVNVLNSFCWGVYGGLIHNNFLLIPNIIGVTLSLIQMLVTYIYRGKGPNNEQLALTKSEDMNTIDVVVLRGEEDADGKNPEFVALRSPSKVDEKSWHDATTGNIIQ</sequence>
<dbReference type="InterPro" id="IPR047664">
    <property type="entry name" value="SWEET"/>
</dbReference>
<comment type="caution">
    <text evidence="14">The sequence shown here is derived from an EMBL/GenBank/DDBJ whole genome shotgun (WGS) entry which is preliminary data.</text>
</comment>
<feature type="transmembrane region" description="Helical" evidence="13">
    <location>
        <begin position="134"/>
        <end position="155"/>
    </location>
</feature>
<keyword evidence="10 13" id="KW-1133">Transmembrane helix</keyword>
<evidence type="ECO:0000256" key="6">
    <source>
        <dbReference type="ARBA" id="ARBA00022475"/>
    </source>
</evidence>
<evidence type="ECO:0000256" key="2">
    <source>
        <dbReference type="ARBA" id="ARBA00004653"/>
    </source>
</evidence>
<dbReference type="Proteomes" id="UP001632037">
    <property type="component" value="Unassembled WGS sequence"/>
</dbReference>
<evidence type="ECO:0000256" key="12">
    <source>
        <dbReference type="ARBA" id="ARBA00023136"/>
    </source>
</evidence>
<evidence type="ECO:0000256" key="9">
    <source>
        <dbReference type="ARBA" id="ARBA00022737"/>
    </source>
</evidence>